<sequence>MTNIRRLGNTKAGAQAMAQLLSKQTAEEAAGESIEDE</sequence>
<dbReference type="EMBL" id="UOFJ01000674">
    <property type="protein sequence ID" value="VAW72575.1"/>
    <property type="molecule type" value="Genomic_DNA"/>
</dbReference>
<evidence type="ECO:0000313" key="1">
    <source>
        <dbReference type="EMBL" id="VAW72575.1"/>
    </source>
</evidence>
<accession>A0A3B0XW31</accession>
<name>A0A3B0XW31_9ZZZZ</name>
<organism evidence="1">
    <name type="scientific">hydrothermal vent metagenome</name>
    <dbReference type="NCBI Taxonomy" id="652676"/>
    <lineage>
        <taxon>unclassified sequences</taxon>
        <taxon>metagenomes</taxon>
        <taxon>ecological metagenomes</taxon>
    </lineage>
</organism>
<gene>
    <name evidence="1" type="ORF">MNBD_GAMMA10-1683</name>
</gene>
<dbReference type="AlphaFoldDB" id="A0A3B0XW31"/>
<proteinExistence type="predicted"/>
<protein>
    <submittedName>
        <fullName evidence="1">Uncharacterized protein</fullName>
    </submittedName>
</protein>
<reference evidence="1" key="1">
    <citation type="submission" date="2018-06" db="EMBL/GenBank/DDBJ databases">
        <authorList>
            <person name="Zhirakovskaya E."/>
        </authorList>
    </citation>
    <scope>NUCLEOTIDE SEQUENCE</scope>
</reference>